<proteinExistence type="predicted"/>
<dbReference type="AlphaFoldDB" id="A0A1L7CMY3"/>
<feature type="compositionally biased region" description="Basic and acidic residues" evidence="1">
    <location>
        <begin position="56"/>
        <end position="67"/>
    </location>
</feature>
<evidence type="ECO:0000256" key="1">
    <source>
        <dbReference type="SAM" id="MobiDB-lite"/>
    </source>
</evidence>
<accession>A0A1L7CMY3</accession>
<evidence type="ECO:0000313" key="3">
    <source>
        <dbReference type="Proteomes" id="UP000185479"/>
    </source>
</evidence>
<feature type="region of interest" description="Disordered" evidence="1">
    <location>
        <begin position="42"/>
        <end position="67"/>
    </location>
</feature>
<keyword evidence="3" id="KW-1185">Reference proteome</keyword>
<dbReference type="EMBL" id="CP009246">
    <property type="protein sequence ID" value="APT87207.1"/>
    <property type="molecule type" value="Genomic_DNA"/>
</dbReference>
<dbReference type="KEGG" id="cfc:CFLV_08365"/>
<organism evidence="2 3">
    <name type="scientific">Corynebacterium flavescens</name>
    <dbReference type="NCBI Taxonomy" id="28028"/>
    <lineage>
        <taxon>Bacteria</taxon>
        <taxon>Bacillati</taxon>
        <taxon>Actinomycetota</taxon>
        <taxon>Actinomycetes</taxon>
        <taxon>Mycobacteriales</taxon>
        <taxon>Corynebacteriaceae</taxon>
        <taxon>Corynebacterium</taxon>
    </lineage>
</organism>
<name>A0A1L7CMY3_CORFL</name>
<dbReference type="Proteomes" id="UP000185479">
    <property type="component" value="Chromosome"/>
</dbReference>
<evidence type="ECO:0000313" key="2">
    <source>
        <dbReference type="EMBL" id="APT87207.1"/>
    </source>
</evidence>
<protein>
    <submittedName>
        <fullName evidence="2">Uncharacterized protein</fullName>
    </submittedName>
</protein>
<reference evidence="2 3" key="1">
    <citation type="submission" date="2014-08" db="EMBL/GenBank/DDBJ databases">
        <title>Complete genome sequence of Corynebacterium flavescens OJ8(T)(=DSM 20296(T)), isolated from cheese.</title>
        <authorList>
            <person name="Ruckert C."/>
            <person name="Albersmeier A."/>
            <person name="Winkler A."/>
            <person name="Kalinowski J."/>
        </authorList>
    </citation>
    <scope>NUCLEOTIDE SEQUENCE [LARGE SCALE GENOMIC DNA]</scope>
    <source>
        <strain evidence="2 3">OJ8</strain>
    </source>
</reference>
<gene>
    <name evidence="2" type="ORF">CFLV_08365</name>
</gene>
<sequence>MQEPRHGGAEKQSVEQVLFLQQRSIEYPVILNLLQPQLNAGPDAIRNQEEPEAASEEFHERKTQHLG</sequence>